<feature type="transmembrane region" description="Helical" evidence="13">
    <location>
        <begin position="148"/>
        <end position="167"/>
    </location>
</feature>
<dbReference type="GO" id="GO:0005886">
    <property type="term" value="C:plasma membrane"/>
    <property type="evidence" value="ECO:0007669"/>
    <property type="project" value="UniProtKB-SubCell"/>
</dbReference>
<dbReference type="FunFam" id="3.40.50.300:FF:000394">
    <property type="entry name" value="ATP-binding cassette, sub-family C (CFTR/MRP), member 9"/>
    <property type="match status" value="1"/>
</dbReference>
<feature type="transmembrane region" description="Helical" evidence="13">
    <location>
        <begin position="117"/>
        <end position="136"/>
    </location>
</feature>
<keyword evidence="4 13" id="KW-0812">Transmembrane</keyword>
<keyword evidence="7" id="KW-0067">ATP-binding</keyword>
<dbReference type="PANTHER" id="PTHR24223:SF187">
    <property type="entry name" value="ATP-BINDING CASSETTE SUB-FAMILY C MEMBER 8"/>
    <property type="match status" value="1"/>
</dbReference>
<evidence type="ECO:0000256" key="4">
    <source>
        <dbReference type="ARBA" id="ARBA00022692"/>
    </source>
</evidence>
<feature type="domain" description="ABC transmembrane type-1" evidence="15">
    <location>
        <begin position="394"/>
        <end position="557"/>
    </location>
</feature>
<dbReference type="GO" id="GO:0033198">
    <property type="term" value="P:response to ATP"/>
    <property type="evidence" value="ECO:0007669"/>
    <property type="project" value="UniProtKB-ARBA"/>
</dbReference>
<evidence type="ECO:0000259" key="15">
    <source>
        <dbReference type="PROSITE" id="PS50929"/>
    </source>
</evidence>
<dbReference type="InterPro" id="IPR011527">
    <property type="entry name" value="ABC1_TM_dom"/>
</dbReference>
<dbReference type="Gene3D" id="1.20.1560.10">
    <property type="entry name" value="ABC transporter type 1, transmembrane domain"/>
    <property type="match status" value="2"/>
</dbReference>
<dbReference type="SUPFAM" id="SSF90123">
    <property type="entry name" value="ABC transporter transmembrane region"/>
    <property type="match status" value="2"/>
</dbReference>
<keyword evidence="17" id="KW-1185">Reference proteome</keyword>
<comment type="similarity">
    <text evidence="2">Belongs to the ABC transporter superfamily. ABCC family. Conjugate transporter (TC 3.A.1.208) subfamily.</text>
</comment>
<gene>
    <name evidence="16" type="primary">ABCC8</name>
</gene>
<evidence type="ECO:0000259" key="14">
    <source>
        <dbReference type="PROSITE" id="PS50893"/>
    </source>
</evidence>
<dbReference type="GO" id="GO:0071805">
    <property type="term" value="P:potassium ion transmembrane transport"/>
    <property type="evidence" value="ECO:0007669"/>
    <property type="project" value="UniProtKB-ARBA"/>
</dbReference>
<keyword evidence="9 13" id="KW-0472">Membrane</keyword>
<dbReference type="GO" id="GO:0140359">
    <property type="term" value="F:ABC-type transporter activity"/>
    <property type="evidence" value="ECO:0007669"/>
    <property type="project" value="InterPro"/>
</dbReference>
<dbReference type="SMART" id="SM00382">
    <property type="entry name" value="AAA"/>
    <property type="match status" value="2"/>
</dbReference>
<keyword evidence="6" id="KW-0547">Nucleotide-binding</keyword>
<dbReference type="PRINTS" id="PR01092">
    <property type="entry name" value="SULFNYLUREAR"/>
</dbReference>
<dbReference type="CDD" id="cd18602">
    <property type="entry name" value="ABC_6TM_SUR1_D2_like"/>
    <property type="match status" value="1"/>
</dbReference>
<feature type="transmembrane region" description="Helical" evidence="13">
    <location>
        <begin position="925"/>
        <end position="942"/>
    </location>
</feature>
<dbReference type="FunFam" id="1.20.1560.10:FF:000005">
    <property type="entry name" value="ATP-binding cassette, sub-family C (CFTR/MRP), member 9"/>
    <property type="match status" value="1"/>
</dbReference>
<sequence length="1504" mass="168360">MISRYKPSPGSTMSLAFCGNENNSVAYNVDGGVLNNGCFLDALNVVPHVFLLFITFPILFIGWGSQSSKVHIHHSTWLHFPGHNLRWLLTFVLLFILVCEIAEGIVSDGYVYQSLHLHLYMPAGLAFMAGITSIVYYHNIETSNFPKLLLALLIYWVLAFIMKTIKFAKYTEHGIGPRQLRYCITGLLVLLYGLLLAVEINVILGRRYMCFANPTEVKPPEDLQDLGVRFLQPFVNLLSKATYWWMNTFITSAHRRPIDLKVIGKLPIAMRALTNYIKLRKAFEDQKGTAPQGPKWIWQALRKAFGRPLILSITFRFLADLLGFAGPLCISGIVHHISKDNRTIQQLLGIYFISSKEFLENAYVLAVLLFFALLLQRTFLQASYYVAIETGINLRGAIQIIVGVILLYYLLGISALIGATVIAVLAPVQYFVATKLSQTQKSTLEYSSERLKKTNELLRGIKLLKLYAWEHIFCDSVEETRGKELTSLQAFALYTSISSMTLCCSVPPLILQTFVVHVHISEDADLSPAVAFASLSLFHILVTPLFLLSSVVRSTVKALVSVQKLSEFFSSDEIGDEQEPRAMLTSGSSNHNQNRYQAVVKANLCLTCLLPEPASHFQITCGYFTWTDGPPTLSNVDIKIPFGKLTMIVGQVGCGKSSLLLAALGEMQRVSGTVTWNSLTPLHVLSISGRKRGAVAYASQKPWMLNATVVENITFEMPMIKSRYKAVVEACSLQPDIDILPQGDQTEIGERGIILSGGQKQRISVARALYQQTNVVFLDDPFSALDIHLSDHLMQDGILKLLREEKRTVVLVTHKLQYLPHADWIIAMKDGTIQTEGTLKDIQNSEPDLFDQWKTLMHRQDQEFETETVAESMTDLERKNLRRAMYSREAARTEEDDEEESVESDDDDNLSQVMRQRATIPWRSCGTYLSSAGFLLLGLLLLSQLLKHSLMVAIDYWLAHWTSASVMSSIKRLSVLQDCGFSHSWYLSVFSVLCCLGIVLCLATSVAVEWTGLKVAKELHQNLLNKIILAPMRLFETTPLGSILNRFSTDTNTIDQHIPTTLECLSRSTLLCVSALGVISYVTPVFLFALLPLAVTCYFIQKYFRVASRDLQQLEDSTQLPLLSHFSETVEGLTTIRALRYEPRFRQRLLQFTDANNIASLFLTAANRWLEVRMEYIGACVVLVAAVASITNSLYNQLSTGLVGLGLTYALMVSNYMNWMVRNLADMEVQLGSVKRINGLLKTEPENYEGLLTVSQVPDGWPREGEIKIQNLSVRYDTTLKPVLKNVNAHVSPGQKVGICGRTGSGKSSFSLAFFRMVDMFEGRIVIDNIDISKLPLQTLRSRLSIILQDPILFSGTIRFNLDPEMKATDEMLWEALEIAQLKPVVKSLPGGLDATVTEGGENFSQGQRQLFCLARAFVRKSSILIMDEATASIDMATESILQKVVMTAFADRTVVTIAHRVHTILNADLVIVMKRGIILEYDRPQALLEKEDSVFASFVRADK</sequence>
<dbReference type="GO" id="GO:0016887">
    <property type="term" value="F:ATP hydrolysis activity"/>
    <property type="evidence" value="ECO:0007669"/>
    <property type="project" value="InterPro"/>
</dbReference>
<organism evidence="16 17">
    <name type="scientific">Amphiprion ocellaris</name>
    <name type="common">Clown anemonefish</name>
    <dbReference type="NCBI Taxonomy" id="80972"/>
    <lineage>
        <taxon>Eukaryota</taxon>
        <taxon>Metazoa</taxon>
        <taxon>Chordata</taxon>
        <taxon>Craniata</taxon>
        <taxon>Vertebrata</taxon>
        <taxon>Euteleostomi</taxon>
        <taxon>Actinopterygii</taxon>
        <taxon>Neopterygii</taxon>
        <taxon>Teleostei</taxon>
        <taxon>Neoteleostei</taxon>
        <taxon>Acanthomorphata</taxon>
        <taxon>Ovalentaria</taxon>
        <taxon>Pomacentridae</taxon>
        <taxon>Amphiprion</taxon>
    </lineage>
</organism>
<dbReference type="InterPro" id="IPR003439">
    <property type="entry name" value="ABC_transporter-like_ATP-bd"/>
</dbReference>
<dbReference type="Pfam" id="PF00664">
    <property type="entry name" value="ABC_membrane"/>
    <property type="match status" value="2"/>
</dbReference>
<protein>
    <recommendedName>
        <fullName evidence="18">ATP-binding cassette, sub-family C (CFTR/MRP), member 8</fullName>
    </recommendedName>
</protein>
<feature type="region of interest" description="Disordered" evidence="12">
    <location>
        <begin position="887"/>
        <end position="909"/>
    </location>
</feature>
<feature type="transmembrane region" description="Helical" evidence="13">
    <location>
        <begin position="985"/>
        <end position="1008"/>
    </location>
</feature>
<dbReference type="Proteomes" id="UP001501940">
    <property type="component" value="Chromosome 3"/>
</dbReference>
<dbReference type="GeneTree" id="ENSGT00940000156626"/>
<evidence type="ECO:0000256" key="10">
    <source>
        <dbReference type="ARBA" id="ARBA00023170"/>
    </source>
</evidence>
<dbReference type="InterPro" id="IPR027417">
    <property type="entry name" value="P-loop_NTPase"/>
</dbReference>
<keyword evidence="10" id="KW-0675">Receptor</keyword>
<evidence type="ECO:0000256" key="11">
    <source>
        <dbReference type="ARBA" id="ARBA00023180"/>
    </source>
</evidence>
<feature type="transmembrane region" description="Helical" evidence="13">
    <location>
        <begin position="179"/>
        <end position="198"/>
    </location>
</feature>
<dbReference type="CDD" id="cd03288">
    <property type="entry name" value="ABCC_SUR2"/>
    <property type="match status" value="1"/>
</dbReference>
<feature type="transmembrane region" description="Helical" evidence="13">
    <location>
        <begin position="1078"/>
        <end position="1100"/>
    </location>
</feature>
<dbReference type="PROSITE" id="PS50893">
    <property type="entry name" value="ABC_TRANSPORTER_2"/>
    <property type="match status" value="2"/>
</dbReference>
<evidence type="ECO:0000256" key="5">
    <source>
        <dbReference type="ARBA" id="ARBA00022737"/>
    </source>
</evidence>
<feature type="transmembrane region" description="Helical" evidence="13">
    <location>
        <begin position="358"/>
        <end position="380"/>
    </location>
</feature>
<feature type="transmembrane region" description="Helical" evidence="13">
    <location>
        <begin position="491"/>
        <end position="510"/>
    </location>
</feature>
<feature type="transmembrane region" description="Helical" evidence="13">
    <location>
        <begin position="85"/>
        <end position="105"/>
    </location>
</feature>
<proteinExistence type="inferred from homology"/>
<dbReference type="SUPFAM" id="SSF52540">
    <property type="entry name" value="P-loop containing nucleoside triphosphate hydrolases"/>
    <property type="match status" value="2"/>
</dbReference>
<dbReference type="FunFam" id="3.40.50.300:FF:000197">
    <property type="entry name" value="ATP-binding cassette, sub-family C (CFTR/MRP), member 9"/>
    <property type="match status" value="1"/>
</dbReference>
<evidence type="ECO:0000256" key="7">
    <source>
        <dbReference type="ARBA" id="ARBA00022840"/>
    </source>
</evidence>
<dbReference type="InterPro" id="IPR000388">
    <property type="entry name" value="ABCC8/9"/>
</dbReference>
<evidence type="ECO:0000256" key="12">
    <source>
        <dbReference type="SAM" id="MobiDB-lite"/>
    </source>
</evidence>
<keyword evidence="8 13" id="KW-1133">Transmembrane helix</keyword>
<feature type="domain" description="ABC transmembrane type-1" evidence="15">
    <location>
        <begin position="939"/>
        <end position="1228"/>
    </location>
</feature>
<feature type="domain" description="ABC transporter" evidence="14">
    <location>
        <begin position="617"/>
        <end position="855"/>
    </location>
</feature>
<dbReference type="Ensembl" id="ENSAOCT00000057514.1">
    <property type="protein sequence ID" value="ENSAOCP00000077922.1"/>
    <property type="gene ID" value="ENSAOCG00000021791.2"/>
</dbReference>
<dbReference type="GO" id="GO:0005524">
    <property type="term" value="F:ATP binding"/>
    <property type="evidence" value="ECO:0007669"/>
    <property type="project" value="UniProtKB-KW"/>
</dbReference>
<keyword evidence="11" id="KW-0325">Glycoprotein</keyword>
<evidence type="ECO:0000256" key="6">
    <source>
        <dbReference type="ARBA" id="ARBA00022741"/>
    </source>
</evidence>
<feature type="domain" description="ABC transporter" evidence="14">
    <location>
        <begin position="1267"/>
        <end position="1501"/>
    </location>
</feature>
<dbReference type="PROSITE" id="PS00211">
    <property type="entry name" value="ABC_TRANSPORTER_1"/>
    <property type="match status" value="2"/>
</dbReference>
<feature type="compositionally biased region" description="Acidic residues" evidence="12">
    <location>
        <begin position="894"/>
        <end position="909"/>
    </location>
</feature>
<keyword evidence="3" id="KW-0813">Transport</keyword>
<evidence type="ECO:0000256" key="3">
    <source>
        <dbReference type="ARBA" id="ARBA00022448"/>
    </source>
</evidence>
<comment type="subcellular location">
    <subcellularLocation>
        <location evidence="1">Cell membrane</location>
        <topology evidence="1">Multi-pass membrane protein</topology>
    </subcellularLocation>
</comment>
<feature type="transmembrane region" description="Helical" evidence="13">
    <location>
        <begin position="45"/>
        <end position="64"/>
    </location>
</feature>
<reference evidence="16" key="2">
    <citation type="submission" date="2025-08" db="UniProtKB">
        <authorList>
            <consortium name="Ensembl"/>
        </authorList>
    </citation>
    <scope>IDENTIFICATION</scope>
</reference>
<evidence type="ECO:0000256" key="13">
    <source>
        <dbReference type="SAM" id="Phobius"/>
    </source>
</evidence>
<dbReference type="PROSITE" id="PS50929">
    <property type="entry name" value="ABC_TM1F"/>
    <property type="match status" value="2"/>
</dbReference>
<evidence type="ECO:0000256" key="2">
    <source>
        <dbReference type="ARBA" id="ARBA00009726"/>
    </source>
</evidence>
<dbReference type="PANTHER" id="PTHR24223">
    <property type="entry name" value="ATP-BINDING CASSETTE SUB-FAMILY C"/>
    <property type="match status" value="1"/>
</dbReference>
<evidence type="ECO:0000256" key="1">
    <source>
        <dbReference type="ARBA" id="ARBA00004651"/>
    </source>
</evidence>
<dbReference type="InterPro" id="IPR050173">
    <property type="entry name" value="ABC_transporter_C-like"/>
</dbReference>
<keyword evidence="5" id="KW-0677">Repeat</keyword>
<dbReference type="Gene3D" id="3.40.50.300">
    <property type="entry name" value="P-loop containing nucleotide triphosphate hydrolases"/>
    <property type="match status" value="2"/>
</dbReference>
<dbReference type="InterPro" id="IPR036640">
    <property type="entry name" value="ABC1_TM_sf"/>
</dbReference>
<dbReference type="InterPro" id="IPR003593">
    <property type="entry name" value="AAA+_ATPase"/>
</dbReference>
<evidence type="ECO:0000313" key="17">
    <source>
        <dbReference type="Proteomes" id="UP001501940"/>
    </source>
</evidence>
<evidence type="ECO:0000313" key="16">
    <source>
        <dbReference type="Ensembl" id="ENSAOCP00000077922.1"/>
    </source>
</evidence>
<dbReference type="GO" id="GO:0008281">
    <property type="term" value="F:sulfonylurea receptor activity"/>
    <property type="evidence" value="ECO:0007669"/>
    <property type="project" value="InterPro"/>
</dbReference>
<reference evidence="16" key="3">
    <citation type="submission" date="2025-09" db="UniProtKB">
        <authorList>
            <consortium name="Ensembl"/>
        </authorList>
    </citation>
    <scope>IDENTIFICATION</scope>
</reference>
<evidence type="ECO:0000256" key="9">
    <source>
        <dbReference type="ARBA" id="ARBA00023136"/>
    </source>
</evidence>
<dbReference type="FunFam" id="1.20.1560.10:FF:000006">
    <property type="entry name" value="ATP-binding cassette, sub-family C (CFTR/MRP), member 9"/>
    <property type="match status" value="1"/>
</dbReference>
<name>A0AAQ6AL79_AMPOC</name>
<accession>A0AAQ6AL79</accession>
<evidence type="ECO:0008006" key="18">
    <source>
        <dbReference type="Google" id="ProtNLM"/>
    </source>
</evidence>
<evidence type="ECO:0000256" key="8">
    <source>
        <dbReference type="ARBA" id="ARBA00022989"/>
    </source>
</evidence>
<dbReference type="InterPro" id="IPR017871">
    <property type="entry name" value="ABC_transporter-like_CS"/>
</dbReference>
<dbReference type="GO" id="GO:0032991">
    <property type="term" value="C:protein-containing complex"/>
    <property type="evidence" value="ECO:0007669"/>
    <property type="project" value="UniProtKB-ARBA"/>
</dbReference>
<reference evidence="16 17" key="1">
    <citation type="submission" date="2022-01" db="EMBL/GenBank/DDBJ databases">
        <title>A chromosome-scale genome assembly of the false clownfish, Amphiprion ocellaris.</title>
        <authorList>
            <person name="Ryu T."/>
        </authorList>
    </citation>
    <scope>NUCLEOTIDE SEQUENCE [LARGE SCALE GENOMIC DNA]</scope>
</reference>
<feature type="transmembrane region" description="Helical" evidence="13">
    <location>
        <begin position="530"/>
        <end position="548"/>
    </location>
</feature>
<dbReference type="Pfam" id="PF00005">
    <property type="entry name" value="ABC_tran"/>
    <property type="match status" value="2"/>
</dbReference>